<protein>
    <recommendedName>
        <fullName evidence="4">Lipoprotein</fullName>
    </recommendedName>
</protein>
<name>A0A4Y3VSR9_9ACTN</name>
<sequence length="172" mass="17163">MGKLTTRRRGAVWAVVLMTAAACTPPESDSDERSDAPSTSSAPSAASASPTQQAGAPTPPELDAGMGETLAGQRAATRGNASLEYSGGAEGKALIVAVSCKGDGSITVRVPVVKMSFPLQCSVGEPAVTYNQFALSAADKPGTVSVTAPPTVTWAVTVGRGDPASEDAPSTG</sequence>
<dbReference type="Proteomes" id="UP000317881">
    <property type="component" value="Unassembled WGS sequence"/>
</dbReference>
<evidence type="ECO:0000256" key="1">
    <source>
        <dbReference type="SAM" id="MobiDB-lite"/>
    </source>
</evidence>
<keyword evidence="3" id="KW-1185">Reference proteome</keyword>
<reference evidence="2 3" key="1">
    <citation type="submission" date="2019-06" db="EMBL/GenBank/DDBJ databases">
        <title>Whole genome shotgun sequence of Streptomyces spinoverrucosus NBRC 14228.</title>
        <authorList>
            <person name="Hosoyama A."/>
            <person name="Uohara A."/>
            <person name="Ohji S."/>
            <person name="Ichikawa N."/>
        </authorList>
    </citation>
    <scope>NUCLEOTIDE SEQUENCE [LARGE SCALE GENOMIC DNA]</scope>
    <source>
        <strain evidence="2 3">NBRC 14228</strain>
    </source>
</reference>
<dbReference type="EMBL" id="BJND01000089">
    <property type="protein sequence ID" value="GEC10004.1"/>
    <property type="molecule type" value="Genomic_DNA"/>
</dbReference>
<evidence type="ECO:0008006" key="4">
    <source>
        <dbReference type="Google" id="ProtNLM"/>
    </source>
</evidence>
<feature type="compositionally biased region" description="Low complexity" evidence="1">
    <location>
        <begin position="36"/>
        <end position="56"/>
    </location>
</feature>
<gene>
    <name evidence="2" type="ORF">SSP24_76590</name>
</gene>
<proteinExistence type="predicted"/>
<evidence type="ECO:0000313" key="3">
    <source>
        <dbReference type="Proteomes" id="UP000317881"/>
    </source>
</evidence>
<dbReference type="PROSITE" id="PS51257">
    <property type="entry name" value="PROKAR_LIPOPROTEIN"/>
    <property type="match status" value="1"/>
</dbReference>
<dbReference type="AlphaFoldDB" id="A0A4Y3VSR9"/>
<evidence type="ECO:0000313" key="2">
    <source>
        <dbReference type="EMBL" id="GEC10004.1"/>
    </source>
</evidence>
<accession>A0A4Y3VSR9</accession>
<feature type="region of interest" description="Disordered" evidence="1">
    <location>
        <begin position="22"/>
        <end position="79"/>
    </location>
</feature>
<dbReference type="RefSeq" id="WP_229865491.1">
    <property type="nucleotide sequence ID" value="NZ_BJND01000089.1"/>
</dbReference>
<comment type="caution">
    <text evidence="2">The sequence shown here is derived from an EMBL/GenBank/DDBJ whole genome shotgun (WGS) entry which is preliminary data.</text>
</comment>
<organism evidence="2 3">
    <name type="scientific">Streptomyces spinoverrucosus</name>
    <dbReference type="NCBI Taxonomy" id="284043"/>
    <lineage>
        <taxon>Bacteria</taxon>
        <taxon>Bacillati</taxon>
        <taxon>Actinomycetota</taxon>
        <taxon>Actinomycetes</taxon>
        <taxon>Kitasatosporales</taxon>
        <taxon>Streptomycetaceae</taxon>
        <taxon>Streptomyces</taxon>
    </lineage>
</organism>